<evidence type="ECO:0000259" key="1">
    <source>
        <dbReference type="PROSITE" id="PS50851"/>
    </source>
</evidence>
<dbReference type="PROSITE" id="PS50851">
    <property type="entry name" value="CHEW"/>
    <property type="match status" value="1"/>
</dbReference>
<dbReference type="GO" id="GO:0005829">
    <property type="term" value="C:cytosol"/>
    <property type="evidence" value="ECO:0007669"/>
    <property type="project" value="TreeGrafter"/>
</dbReference>
<evidence type="ECO:0000313" key="2">
    <source>
        <dbReference type="EMBL" id="HET98883.1"/>
    </source>
</evidence>
<dbReference type="PANTHER" id="PTHR22617">
    <property type="entry name" value="CHEMOTAXIS SENSOR HISTIDINE KINASE-RELATED"/>
    <property type="match status" value="1"/>
</dbReference>
<reference evidence="2" key="1">
    <citation type="journal article" date="2020" name="mSystems">
        <title>Genome- and Community-Level Interaction Insights into Carbon Utilization and Element Cycling Functions of Hydrothermarchaeota in Hydrothermal Sediment.</title>
        <authorList>
            <person name="Zhou Z."/>
            <person name="Liu Y."/>
            <person name="Xu W."/>
            <person name="Pan J."/>
            <person name="Luo Z.H."/>
            <person name="Li M."/>
        </authorList>
    </citation>
    <scope>NUCLEOTIDE SEQUENCE</scope>
    <source>
        <strain evidence="2">HyVt-347</strain>
    </source>
</reference>
<dbReference type="AlphaFoldDB" id="A0A9C9NCZ1"/>
<dbReference type="InterPro" id="IPR036061">
    <property type="entry name" value="CheW-like_dom_sf"/>
</dbReference>
<dbReference type="CDD" id="cd00732">
    <property type="entry name" value="CheW"/>
    <property type="match status" value="1"/>
</dbReference>
<comment type="caution">
    <text evidence="2">The sequence shown here is derived from an EMBL/GenBank/DDBJ whole genome shotgun (WGS) entry which is preliminary data.</text>
</comment>
<protein>
    <submittedName>
        <fullName evidence="2">Purine-binding chemotaxis protein CheW</fullName>
    </submittedName>
</protein>
<organism evidence="2 3">
    <name type="scientific">Aurantimonas coralicida</name>
    <dbReference type="NCBI Taxonomy" id="182270"/>
    <lineage>
        <taxon>Bacteria</taxon>
        <taxon>Pseudomonadati</taxon>
        <taxon>Pseudomonadota</taxon>
        <taxon>Alphaproteobacteria</taxon>
        <taxon>Hyphomicrobiales</taxon>
        <taxon>Aurantimonadaceae</taxon>
        <taxon>Aurantimonas</taxon>
    </lineage>
</organism>
<dbReference type="Gene3D" id="2.30.30.40">
    <property type="entry name" value="SH3 Domains"/>
    <property type="match status" value="1"/>
</dbReference>
<dbReference type="Proteomes" id="UP000885680">
    <property type="component" value="Unassembled WGS sequence"/>
</dbReference>
<dbReference type="SUPFAM" id="SSF50341">
    <property type="entry name" value="CheW-like"/>
    <property type="match status" value="1"/>
</dbReference>
<dbReference type="InterPro" id="IPR002545">
    <property type="entry name" value="CheW-lke_dom"/>
</dbReference>
<gene>
    <name evidence="2" type="ORF">ENH89_00620</name>
</gene>
<proteinExistence type="predicted"/>
<dbReference type="InterPro" id="IPR039315">
    <property type="entry name" value="CheW"/>
</dbReference>
<dbReference type="Pfam" id="PF01584">
    <property type="entry name" value="CheW"/>
    <property type="match status" value="1"/>
</dbReference>
<evidence type="ECO:0000313" key="3">
    <source>
        <dbReference type="Proteomes" id="UP000885680"/>
    </source>
</evidence>
<dbReference type="SMART" id="SM00260">
    <property type="entry name" value="CheW"/>
    <property type="match status" value="1"/>
</dbReference>
<dbReference type="PANTHER" id="PTHR22617:SF23">
    <property type="entry name" value="CHEMOTAXIS PROTEIN CHEW"/>
    <property type="match status" value="1"/>
</dbReference>
<dbReference type="Gene3D" id="2.40.50.180">
    <property type="entry name" value="CheA-289, Domain 4"/>
    <property type="match status" value="1"/>
</dbReference>
<feature type="domain" description="CheW-like" evidence="1">
    <location>
        <begin position="15"/>
        <end position="155"/>
    </location>
</feature>
<name>A0A9C9NCZ1_9HYPH</name>
<dbReference type="GO" id="GO:0006935">
    <property type="term" value="P:chemotaxis"/>
    <property type="evidence" value="ECO:0007669"/>
    <property type="project" value="InterPro"/>
</dbReference>
<dbReference type="GO" id="GO:0007165">
    <property type="term" value="P:signal transduction"/>
    <property type="evidence" value="ECO:0007669"/>
    <property type="project" value="InterPro"/>
</dbReference>
<accession>A0A9C9NCZ1</accession>
<sequence length="160" mass="17230">MRMAMKTPDYHDGGPVEVVAFRVNEQEFCVRTISVREIRGWSQSTPLPNSSPDILGMINLRGTVIPVVSMAQKLGMTAAPPNPRSAIVVVEVQDTILGLLVDGLSDLLTFDGSTIQPVPEMTGGYDKSYTEGIIAHADGMICFLNLDHMFPDVAKLAAAA</sequence>
<dbReference type="EMBL" id="DRGN01000010">
    <property type="protein sequence ID" value="HET98883.1"/>
    <property type="molecule type" value="Genomic_DNA"/>
</dbReference>